<comment type="subcellular location">
    <subcellularLocation>
        <location evidence="1">Cell membrane</location>
        <topology evidence="1">Multi-pass membrane protein</topology>
    </subcellularLocation>
</comment>
<protein>
    <recommendedName>
        <fullName evidence="6">Magnesium transporter</fullName>
    </recommendedName>
</protein>
<dbReference type="PANTHER" id="PTHR46494:SF1">
    <property type="entry name" value="CORA FAMILY METAL ION TRANSPORTER (EUROFUNG)"/>
    <property type="match status" value="1"/>
</dbReference>
<dbReference type="RefSeq" id="WP_344210628.1">
    <property type="nucleotide sequence ID" value="NZ_BAAAOS010000008.1"/>
</dbReference>
<dbReference type="Proteomes" id="UP001500393">
    <property type="component" value="Unassembled WGS sequence"/>
</dbReference>
<keyword evidence="2" id="KW-0813">Transport</keyword>
<evidence type="ECO:0000256" key="2">
    <source>
        <dbReference type="ARBA" id="ARBA00022448"/>
    </source>
</evidence>
<name>A0ABN2CP43_9ACTN</name>
<evidence type="ECO:0008006" key="6">
    <source>
        <dbReference type="Google" id="ProtNLM"/>
    </source>
</evidence>
<sequence length="126" mass="14083">MIVHSELYCGGQRTPDTPEIVARNRTASDTAFAWIDLHEPSDSELRQAQRLFGLHDLAVEDAQAPHQRPKIERYGDALAVVLCTLRYLDEVQEVRTGQVSVFVGHDYVVTVWSGDRGGGLRGEVHQ</sequence>
<evidence type="ECO:0000256" key="3">
    <source>
        <dbReference type="ARBA" id="ARBA00022475"/>
    </source>
</evidence>
<dbReference type="PANTHER" id="PTHR46494">
    <property type="entry name" value="CORA FAMILY METAL ION TRANSPORTER (EUROFUNG)"/>
    <property type="match status" value="1"/>
</dbReference>
<accession>A0ABN2CP43</accession>
<reference evidence="4 5" key="1">
    <citation type="journal article" date="2019" name="Int. J. Syst. Evol. Microbiol.">
        <title>The Global Catalogue of Microorganisms (GCM) 10K type strain sequencing project: providing services to taxonomists for standard genome sequencing and annotation.</title>
        <authorList>
            <consortium name="The Broad Institute Genomics Platform"/>
            <consortium name="The Broad Institute Genome Sequencing Center for Infectious Disease"/>
            <person name="Wu L."/>
            <person name="Ma J."/>
        </authorList>
    </citation>
    <scope>NUCLEOTIDE SEQUENCE [LARGE SCALE GENOMIC DNA]</scope>
    <source>
        <strain evidence="4 5">JCM 14969</strain>
    </source>
</reference>
<organism evidence="4 5">
    <name type="scientific">Kribbella sancticallisti</name>
    <dbReference type="NCBI Taxonomy" id="460087"/>
    <lineage>
        <taxon>Bacteria</taxon>
        <taxon>Bacillati</taxon>
        <taxon>Actinomycetota</taxon>
        <taxon>Actinomycetes</taxon>
        <taxon>Propionibacteriales</taxon>
        <taxon>Kribbellaceae</taxon>
        <taxon>Kribbella</taxon>
    </lineage>
</organism>
<dbReference type="Gene3D" id="3.30.460.20">
    <property type="entry name" value="CorA soluble domain-like"/>
    <property type="match status" value="1"/>
</dbReference>
<dbReference type="Pfam" id="PF01544">
    <property type="entry name" value="CorA"/>
    <property type="match status" value="1"/>
</dbReference>
<dbReference type="EMBL" id="BAAAOS010000008">
    <property type="protein sequence ID" value="GAA1560239.1"/>
    <property type="molecule type" value="Genomic_DNA"/>
</dbReference>
<keyword evidence="3" id="KW-0472">Membrane</keyword>
<keyword evidence="5" id="KW-1185">Reference proteome</keyword>
<proteinExistence type="predicted"/>
<dbReference type="InterPro" id="IPR002523">
    <property type="entry name" value="MgTranspt_CorA/ZnTranspt_ZntB"/>
</dbReference>
<keyword evidence="3" id="KW-1003">Cell membrane</keyword>
<gene>
    <name evidence="4" type="ORF">GCM10009789_11900</name>
</gene>
<dbReference type="InterPro" id="IPR045861">
    <property type="entry name" value="CorA_cytoplasmic_dom"/>
</dbReference>
<evidence type="ECO:0000256" key="1">
    <source>
        <dbReference type="ARBA" id="ARBA00004651"/>
    </source>
</evidence>
<evidence type="ECO:0000313" key="4">
    <source>
        <dbReference type="EMBL" id="GAA1560239.1"/>
    </source>
</evidence>
<comment type="caution">
    <text evidence="4">The sequence shown here is derived from an EMBL/GenBank/DDBJ whole genome shotgun (WGS) entry which is preliminary data.</text>
</comment>
<dbReference type="SUPFAM" id="SSF143865">
    <property type="entry name" value="CorA soluble domain-like"/>
    <property type="match status" value="1"/>
</dbReference>
<evidence type="ECO:0000313" key="5">
    <source>
        <dbReference type="Proteomes" id="UP001500393"/>
    </source>
</evidence>